<dbReference type="eggNOG" id="COG0582">
    <property type="taxonomic scope" value="Bacteria"/>
</dbReference>
<name>A0A0H3KJ49_BURM1</name>
<evidence type="ECO:0000256" key="1">
    <source>
        <dbReference type="ARBA" id="ARBA00022908"/>
    </source>
</evidence>
<dbReference type="KEGG" id="bmu:Bmul_1794"/>
<dbReference type="InterPro" id="IPR011010">
    <property type="entry name" value="DNA_brk_join_enz"/>
</dbReference>
<organism evidence="5 6">
    <name type="scientific">Burkholderia multivorans (strain ATCC 17616 / 249)</name>
    <dbReference type="NCBI Taxonomy" id="395019"/>
    <lineage>
        <taxon>Bacteria</taxon>
        <taxon>Pseudomonadati</taxon>
        <taxon>Pseudomonadota</taxon>
        <taxon>Betaproteobacteria</taxon>
        <taxon>Burkholderiales</taxon>
        <taxon>Burkholderiaceae</taxon>
        <taxon>Burkholderia</taxon>
        <taxon>Burkholderia cepacia complex</taxon>
    </lineage>
</organism>
<dbReference type="InterPro" id="IPR050090">
    <property type="entry name" value="Tyrosine_recombinase_XerCD"/>
</dbReference>
<dbReference type="Gene3D" id="1.10.443.10">
    <property type="entry name" value="Intergrase catalytic core"/>
    <property type="match status" value="1"/>
</dbReference>
<feature type="domain" description="Tyr recombinase" evidence="4">
    <location>
        <begin position="171"/>
        <end position="343"/>
    </location>
</feature>
<accession>A0A0H3KJ49</accession>
<dbReference type="KEGG" id="bmj:BMULJ_01444"/>
<dbReference type="InterPro" id="IPR010998">
    <property type="entry name" value="Integrase_recombinase_N"/>
</dbReference>
<dbReference type="RefSeq" id="WP_012213493.1">
    <property type="nucleotide sequence ID" value="NC_010084.1"/>
</dbReference>
<dbReference type="Gene3D" id="1.10.150.130">
    <property type="match status" value="1"/>
</dbReference>
<dbReference type="GO" id="GO:0015074">
    <property type="term" value="P:DNA integration"/>
    <property type="evidence" value="ECO:0007669"/>
    <property type="project" value="UniProtKB-KW"/>
</dbReference>
<reference evidence="5 6" key="1">
    <citation type="submission" date="2007-04" db="EMBL/GenBank/DDBJ databases">
        <title>Complete genome sequence of Burkholderia multivorans ATCC 17616.</title>
        <authorList>
            <person name="Ohtsubo Y."/>
            <person name="Yamashita A."/>
            <person name="Kurokawa K."/>
            <person name="Takami H."/>
            <person name="Yuhara S."/>
            <person name="Nishiyama E."/>
            <person name="Endo R."/>
            <person name="Miyazaki R."/>
            <person name="Ono A."/>
            <person name="Yano K."/>
            <person name="Ito M."/>
            <person name="Sota M."/>
            <person name="Yuji N."/>
            <person name="Hattori M."/>
            <person name="Tsuda M."/>
        </authorList>
    </citation>
    <scope>NUCLEOTIDE SEQUENCE [LARGE SCALE GENOMIC DNA]</scope>
    <source>
        <strain evidence="6">ATCC 17616 / 249</strain>
    </source>
</reference>
<dbReference type="GO" id="GO:0006310">
    <property type="term" value="P:DNA recombination"/>
    <property type="evidence" value="ECO:0007669"/>
    <property type="project" value="UniProtKB-KW"/>
</dbReference>
<protein>
    <submittedName>
        <fullName evidence="5">Bacteriophage integrase / tyrosine recombinase</fullName>
    </submittedName>
</protein>
<dbReference type="EMBL" id="AP009385">
    <property type="protein sequence ID" value="BAG43378.1"/>
    <property type="molecule type" value="Genomic_DNA"/>
</dbReference>
<dbReference type="AlphaFoldDB" id="A0A0H3KJ49"/>
<dbReference type="PROSITE" id="PS51898">
    <property type="entry name" value="TYR_RECOMBINASE"/>
    <property type="match status" value="1"/>
</dbReference>
<keyword evidence="6" id="KW-1185">Reference proteome</keyword>
<dbReference type="SUPFAM" id="SSF56349">
    <property type="entry name" value="DNA breaking-rejoining enzymes"/>
    <property type="match status" value="1"/>
</dbReference>
<evidence type="ECO:0000256" key="3">
    <source>
        <dbReference type="ARBA" id="ARBA00023172"/>
    </source>
</evidence>
<keyword evidence="2" id="KW-0238">DNA-binding</keyword>
<keyword evidence="1" id="KW-0229">DNA integration</keyword>
<dbReference type="InterPro" id="IPR002104">
    <property type="entry name" value="Integrase_catalytic"/>
</dbReference>
<dbReference type="InterPro" id="IPR013762">
    <property type="entry name" value="Integrase-like_cat_sf"/>
</dbReference>
<evidence type="ECO:0000313" key="5">
    <source>
        <dbReference type="EMBL" id="BAG43378.1"/>
    </source>
</evidence>
<sequence>MASITKHKTQWRAQVYVRGTRESRIFRTKREAEAWAGARETALREQETLSPAQRHTVSELFTKYSTDVSQTKRGAIEETARIKAFIREFPDIANLTLDKVNSAILGRWRDDRLKGGYIRPNGEEAEPVTRSTVQRDIAWMNAAFGIARKEWKWLDHNPFDGMRQPGQNPPRERRIAPIEVWRICRRLGYVSGRPPETKSQEVALIFLIALRTAMRAGEILNLGRNKLNMEKRVATVEHKMQYKTGKPRQVPLSRQAARLLRVVADRERCFTVSSATLDMLFRKARDSLLISDLHFHDSRAEALTRFAKRVDVMTLAKISGHQDLRILQRVYYRETAEDIAARL</sequence>
<dbReference type="PANTHER" id="PTHR30349:SF94">
    <property type="entry name" value="INTEGRASE_RECOMBINASE HI_1414-RELATED"/>
    <property type="match status" value="1"/>
</dbReference>
<dbReference type="Proteomes" id="UP000008815">
    <property type="component" value="Chromosome 1"/>
</dbReference>
<keyword evidence="3" id="KW-0233">DNA recombination</keyword>
<dbReference type="HOGENOM" id="CLU_027562_32_1_4"/>
<dbReference type="GO" id="GO:0003677">
    <property type="term" value="F:DNA binding"/>
    <property type="evidence" value="ECO:0007669"/>
    <property type="project" value="UniProtKB-KW"/>
</dbReference>
<dbReference type="Pfam" id="PF00589">
    <property type="entry name" value="Phage_integrase"/>
    <property type="match status" value="1"/>
</dbReference>
<evidence type="ECO:0000313" key="6">
    <source>
        <dbReference type="Proteomes" id="UP000008815"/>
    </source>
</evidence>
<dbReference type="PANTHER" id="PTHR30349">
    <property type="entry name" value="PHAGE INTEGRASE-RELATED"/>
    <property type="match status" value="1"/>
</dbReference>
<proteinExistence type="predicted"/>
<evidence type="ECO:0000256" key="2">
    <source>
        <dbReference type="ARBA" id="ARBA00023125"/>
    </source>
</evidence>
<gene>
    <name evidence="5" type="ordered locus">BMULJ_01444</name>
</gene>
<evidence type="ECO:0000259" key="4">
    <source>
        <dbReference type="PROSITE" id="PS51898"/>
    </source>
</evidence>
<dbReference type="STRING" id="395019.BMULJ_01444"/>